<keyword evidence="3" id="KW-1185">Reference proteome</keyword>
<dbReference type="STRING" id="10195.A0A3M7RRE4"/>
<feature type="signal peptide" evidence="1">
    <location>
        <begin position="1"/>
        <end position="30"/>
    </location>
</feature>
<proteinExistence type="predicted"/>
<dbReference type="AlphaFoldDB" id="A0A3M7RRE4"/>
<reference evidence="2 3" key="1">
    <citation type="journal article" date="2018" name="Sci. Rep.">
        <title>Genomic signatures of local adaptation to the degree of environmental predictability in rotifers.</title>
        <authorList>
            <person name="Franch-Gras L."/>
            <person name="Hahn C."/>
            <person name="Garcia-Roger E.M."/>
            <person name="Carmona M.J."/>
            <person name="Serra M."/>
            <person name="Gomez A."/>
        </authorList>
    </citation>
    <scope>NUCLEOTIDE SEQUENCE [LARGE SCALE GENOMIC DNA]</scope>
    <source>
        <strain evidence="2">HYR1</strain>
    </source>
</reference>
<protein>
    <submittedName>
        <fullName evidence="2">Uncharacterized protein</fullName>
    </submittedName>
</protein>
<name>A0A3M7RRE4_BRAPC</name>
<dbReference type="Proteomes" id="UP000276133">
    <property type="component" value="Unassembled WGS sequence"/>
</dbReference>
<comment type="caution">
    <text evidence="2">The sequence shown here is derived from an EMBL/GenBank/DDBJ whole genome shotgun (WGS) entry which is preliminary data.</text>
</comment>
<organism evidence="2 3">
    <name type="scientific">Brachionus plicatilis</name>
    <name type="common">Marine rotifer</name>
    <name type="synonym">Brachionus muelleri</name>
    <dbReference type="NCBI Taxonomy" id="10195"/>
    <lineage>
        <taxon>Eukaryota</taxon>
        <taxon>Metazoa</taxon>
        <taxon>Spiralia</taxon>
        <taxon>Gnathifera</taxon>
        <taxon>Rotifera</taxon>
        <taxon>Eurotatoria</taxon>
        <taxon>Monogononta</taxon>
        <taxon>Pseudotrocha</taxon>
        <taxon>Ploima</taxon>
        <taxon>Brachionidae</taxon>
        <taxon>Brachionus</taxon>
    </lineage>
</organism>
<evidence type="ECO:0000256" key="1">
    <source>
        <dbReference type="SAM" id="SignalP"/>
    </source>
</evidence>
<gene>
    <name evidence="2" type="ORF">BpHYR1_042557</name>
</gene>
<sequence>MTRELTQSLWPFIVFMHLKVSLFHISIVLSHDPDTIFPFCIIARQRAHSLLKLIVFKHSKVSLSHIFIVISPDPVTIFPFCIIARHLTESLWPLIVFKHLKVSLSQILIVLSADPETIFPFYRNRLDYKSFLSGYPTNMFTLSIDFALHLFSFNLADGSDFNKSHLANTKTLFMVRIERIEKMKFKKRLIDH</sequence>
<feature type="chain" id="PRO_5018227128" evidence="1">
    <location>
        <begin position="31"/>
        <end position="192"/>
    </location>
</feature>
<evidence type="ECO:0000313" key="2">
    <source>
        <dbReference type="EMBL" id="RNA26143.1"/>
    </source>
</evidence>
<evidence type="ECO:0000313" key="3">
    <source>
        <dbReference type="Proteomes" id="UP000276133"/>
    </source>
</evidence>
<dbReference type="EMBL" id="REGN01002796">
    <property type="protein sequence ID" value="RNA26143.1"/>
    <property type="molecule type" value="Genomic_DNA"/>
</dbReference>
<keyword evidence="1" id="KW-0732">Signal</keyword>
<accession>A0A3M7RRE4</accession>